<dbReference type="CDD" id="cd04329">
    <property type="entry name" value="RNAP_II_Rpb7_N"/>
    <property type="match status" value="1"/>
</dbReference>
<feature type="compositionally biased region" description="Low complexity" evidence="5">
    <location>
        <begin position="151"/>
        <end position="163"/>
    </location>
</feature>
<dbReference type="InterPro" id="IPR012340">
    <property type="entry name" value="NA-bd_OB-fold"/>
</dbReference>
<keyword evidence="3" id="KW-0240">DNA-directed RNA polymerase</keyword>
<feature type="compositionally biased region" description="Basic and acidic residues" evidence="5">
    <location>
        <begin position="140"/>
        <end position="150"/>
    </location>
</feature>
<evidence type="ECO:0000256" key="3">
    <source>
        <dbReference type="ARBA" id="ARBA00022478"/>
    </source>
</evidence>
<dbReference type="Gene3D" id="2.40.50.140">
    <property type="entry name" value="Nucleic acid-binding proteins"/>
    <property type="match status" value="1"/>
</dbReference>
<feature type="compositionally biased region" description="Basic and acidic residues" evidence="5">
    <location>
        <begin position="53"/>
        <end position="62"/>
    </location>
</feature>
<comment type="caution">
    <text evidence="7">The sequence shown here is derived from an EMBL/GenBank/DDBJ whole genome shotgun (WGS) entry which is preliminary data.</text>
</comment>
<feature type="domain" description="Calmodulin-binding" evidence="6">
    <location>
        <begin position="197"/>
        <end position="309"/>
    </location>
</feature>
<evidence type="ECO:0000313" key="8">
    <source>
        <dbReference type="Proteomes" id="UP001152561"/>
    </source>
</evidence>
<evidence type="ECO:0000256" key="4">
    <source>
        <dbReference type="ARBA" id="ARBA00023163"/>
    </source>
</evidence>
<evidence type="ECO:0000256" key="1">
    <source>
        <dbReference type="ARBA" id="ARBA00004123"/>
    </source>
</evidence>
<dbReference type="Gene3D" id="3.30.1490.120">
    <property type="entry name" value="RNA polymerase Rpb7-like, N-terminal domain"/>
    <property type="match status" value="1"/>
</dbReference>
<feature type="compositionally biased region" description="Polar residues" evidence="5">
    <location>
        <begin position="63"/>
        <end position="76"/>
    </location>
</feature>
<dbReference type="SUPFAM" id="SSF88798">
    <property type="entry name" value="N-terminal, heterodimerisation domain of RBP7 (RpoE)"/>
    <property type="match status" value="1"/>
</dbReference>
<feature type="region of interest" description="Disordered" evidence="5">
    <location>
        <begin position="53"/>
        <end position="194"/>
    </location>
</feature>
<dbReference type="PANTHER" id="PTHR33349">
    <property type="entry name" value="EMB|CAB62594.1"/>
    <property type="match status" value="1"/>
</dbReference>
<dbReference type="InterPro" id="IPR036898">
    <property type="entry name" value="RNA_pol_Rpb7-like_N_sf"/>
</dbReference>
<dbReference type="FunFam" id="3.30.1490.120:FF:000001">
    <property type="entry name" value="DNA-directed RNA polymerase II subunit RPB7"/>
    <property type="match status" value="1"/>
</dbReference>
<comment type="subcellular location">
    <subcellularLocation>
        <location evidence="1">Nucleus</location>
    </subcellularLocation>
</comment>
<dbReference type="SUPFAM" id="SSF50249">
    <property type="entry name" value="Nucleic acid-binding proteins"/>
    <property type="match status" value="1"/>
</dbReference>
<proteinExistence type="inferred from homology"/>
<keyword evidence="8" id="KW-1185">Reference proteome</keyword>
<dbReference type="Proteomes" id="UP001152561">
    <property type="component" value="Unassembled WGS sequence"/>
</dbReference>
<evidence type="ECO:0000256" key="2">
    <source>
        <dbReference type="ARBA" id="ARBA00009307"/>
    </source>
</evidence>
<dbReference type="AlphaFoldDB" id="A0A9Q1MUR1"/>
<organism evidence="7 8">
    <name type="scientific">Anisodus acutangulus</name>
    <dbReference type="NCBI Taxonomy" id="402998"/>
    <lineage>
        <taxon>Eukaryota</taxon>
        <taxon>Viridiplantae</taxon>
        <taxon>Streptophyta</taxon>
        <taxon>Embryophyta</taxon>
        <taxon>Tracheophyta</taxon>
        <taxon>Spermatophyta</taxon>
        <taxon>Magnoliopsida</taxon>
        <taxon>eudicotyledons</taxon>
        <taxon>Gunneridae</taxon>
        <taxon>Pentapetalae</taxon>
        <taxon>asterids</taxon>
        <taxon>lamiids</taxon>
        <taxon>Solanales</taxon>
        <taxon>Solanaceae</taxon>
        <taxon>Solanoideae</taxon>
        <taxon>Hyoscyameae</taxon>
        <taxon>Anisodus</taxon>
    </lineage>
</organism>
<feature type="compositionally biased region" description="Basic and acidic residues" evidence="5">
    <location>
        <begin position="97"/>
        <end position="119"/>
    </location>
</feature>
<dbReference type="Pfam" id="PF07839">
    <property type="entry name" value="CaM_binding"/>
    <property type="match status" value="1"/>
</dbReference>
<dbReference type="OrthoDB" id="1284325at2759"/>
<dbReference type="PANTHER" id="PTHR33349:SF1">
    <property type="entry name" value="EMB|CAB62594.1"/>
    <property type="match status" value="1"/>
</dbReference>
<sequence>MPKTEKKMKYVSKQFPLGQIKVKMVKSSAKILGGVDARGRKDNDVNSRKEIIVSKVSAEKSLKTPTGSYSPKSSSVKPLILRARNNKSLKLLAPLKDQNKMRRDGTNKLRPEKVPEKTLRVIKVKSSPKSPSQSESRSLSNKEDKKEVVKSADSASSKYTSSSRKLLHTAEAETVGENQKKTLKKGKAGVSNDYNPSAVKLKFRRGKVVDLQQETSSPRRLTFRWGRHMGESQDSNIKRRIFKKKGVDGDNTGTIPNSGKIVLRHQDVQEKKDVQGLLNNVIEETASKLVETRKSKVKALVGAFETLRAKSIKTSRTRTNPLLFGPITLLFSGDSKLSSKMYLKSKLSWNVIIPAENLDVEGLMLQKAIVVRLLEDFASKKASKNLGYFMAVTTLERIGEGKVREHTGDVLFPVEFNCVTFKMFCGEILEGVVDKILKHGVFMRCGPTDKIYLSHQKMSDYKYVPGENPIFMNEKMSRIEKDTVVRFIVVGASWTDSFSDLVYKFCKQ</sequence>
<dbReference type="GO" id="GO:0005516">
    <property type="term" value="F:calmodulin binding"/>
    <property type="evidence" value="ECO:0007669"/>
    <property type="project" value="InterPro"/>
</dbReference>
<evidence type="ECO:0000259" key="6">
    <source>
        <dbReference type="SMART" id="SM01054"/>
    </source>
</evidence>
<protein>
    <recommendedName>
        <fullName evidence="6">Calmodulin-binding domain-containing protein</fullName>
    </recommendedName>
</protein>
<feature type="compositionally biased region" description="Low complexity" evidence="5">
    <location>
        <begin position="127"/>
        <end position="139"/>
    </location>
</feature>
<keyword evidence="4" id="KW-0804">Transcription</keyword>
<evidence type="ECO:0000256" key="5">
    <source>
        <dbReference type="SAM" id="MobiDB-lite"/>
    </source>
</evidence>
<dbReference type="InterPro" id="IPR012417">
    <property type="entry name" value="CaM-bd_dom_pln"/>
</dbReference>
<dbReference type="GO" id="GO:0005634">
    <property type="term" value="C:nucleus"/>
    <property type="evidence" value="ECO:0007669"/>
    <property type="project" value="UniProtKB-SubCell"/>
</dbReference>
<dbReference type="GO" id="GO:0000428">
    <property type="term" value="C:DNA-directed RNA polymerase complex"/>
    <property type="evidence" value="ECO:0007669"/>
    <property type="project" value="UniProtKB-KW"/>
</dbReference>
<gene>
    <name evidence="7" type="ORF">K7X08_019319</name>
</gene>
<dbReference type="SMART" id="SM01054">
    <property type="entry name" value="CaM_binding"/>
    <property type="match status" value="1"/>
</dbReference>
<comment type="similarity">
    <text evidence="2">Belongs to the eukaryotic RPB7/RPC8 RNA polymerase subunit family.</text>
</comment>
<accession>A0A9Q1MUR1</accession>
<evidence type="ECO:0000313" key="7">
    <source>
        <dbReference type="EMBL" id="KAJ8567111.1"/>
    </source>
</evidence>
<name>A0A9Q1MUR1_9SOLA</name>
<reference evidence="8" key="1">
    <citation type="journal article" date="2023" name="Proc. Natl. Acad. Sci. U.S.A.">
        <title>Genomic and structural basis for evolution of tropane alkaloid biosynthesis.</title>
        <authorList>
            <person name="Wanga Y.-J."/>
            <person name="Taina T."/>
            <person name="Yua J.-Y."/>
            <person name="Lia J."/>
            <person name="Xua B."/>
            <person name="Chenc J."/>
            <person name="D'Auriad J.C."/>
            <person name="Huanga J.-P."/>
            <person name="Huanga S.-X."/>
        </authorList>
    </citation>
    <scope>NUCLEOTIDE SEQUENCE [LARGE SCALE GENOMIC DNA]</scope>
    <source>
        <strain evidence="8">cv. KIB-2019</strain>
    </source>
</reference>
<dbReference type="EMBL" id="JAJAGQ010000003">
    <property type="protein sequence ID" value="KAJ8567111.1"/>
    <property type="molecule type" value="Genomic_DNA"/>
</dbReference>